<dbReference type="PROSITE" id="PS50950">
    <property type="entry name" value="ZF_THAP"/>
    <property type="match status" value="1"/>
</dbReference>
<proteinExistence type="predicted"/>
<evidence type="ECO:0000256" key="3">
    <source>
        <dbReference type="ARBA" id="ARBA00022833"/>
    </source>
</evidence>
<evidence type="ECO:0000256" key="6">
    <source>
        <dbReference type="SAM" id="Coils"/>
    </source>
</evidence>
<feature type="coiled-coil region" evidence="6">
    <location>
        <begin position="158"/>
        <end position="206"/>
    </location>
</feature>
<organism evidence="8 9">
    <name type="scientific">Hypothenemus hampei</name>
    <name type="common">Coffee berry borer</name>
    <dbReference type="NCBI Taxonomy" id="57062"/>
    <lineage>
        <taxon>Eukaryota</taxon>
        <taxon>Metazoa</taxon>
        <taxon>Ecdysozoa</taxon>
        <taxon>Arthropoda</taxon>
        <taxon>Hexapoda</taxon>
        <taxon>Insecta</taxon>
        <taxon>Pterygota</taxon>
        <taxon>Neoptera</taxon>
        <taxon>Endopterygota</taxon>
        <taxon>Coleoptera</taxon>
        <taxon>Polyphaga</taxon>
        <taxon>Cucujiformia</taxon>
        <taxon>Curculionidae</taxon>
        <taxon>Scolytinae</taxon>
        <taxon>Hypothenemus</taxon>
    </lineage>
</organism>
<dbReference type="InterPro" id="IPR038441">
    <property type="entry name" value="THAP_Znf_sf"/>
</dbReference>
<dbReference type="SMART" id="SM00980">
    <property type="entry name" value="THAP"/>
    <property type="match status" value="1"/>
</dbReference>
<dbReference type="Proteomes" id="UP001566132">
    <property type="component" value="Unassembled WGS sequence"/>
</dbReference>
<name>A0ABD1E5X9_HYPHA</name>
<dbReference type="PANTHER" id="PTHR46927">
    <property type="entry name" value="AGAP005574-PA"/>
    <property type="match status" value="1"/>
</dbReference>
<comment type="caution">
    <text evidence="8">The sequence shown here is derived from an EMBL/GenBank/DDBJ whole genome shotgun (WGS) entry which is preliminary data.</text>
</comment>
<dbReference type="SUPFAM" id="SSF57716">
    <property type="entry name" value="Glucocorticoid receptor-like (DNA-binding domain)"/>
    <property type="match status" value="1"/>
</dbReference>
<dbReference type="PANTHER" id="PTHR46927:SF3">
    <property type="entry name" value="THAP-TYPE DOMAIN-CONTAINING PROTEIN"/>
    <property type="match status" value="1"/>
</dbReference>
<evidence type="ECO:0000313" key="9">
    <source>
        <dbReference type="Proteomes" id="UP001566132"/>
    </source>
</evidence>
<sequence length="207" mass="23809">MPSCAIFGCNNYTTKTKGTDIKYFRFPRDTDMQQKWIRACERKDEFKIKNSYVCSIHFAADDFELSLQQRLCNYTVENTRILKSTAVPVPSTKKRPSELSKEDSVKQRRLIVDEAIFETHNVQAGTSNSLDQEIPTDPINLDQSNSLCSCSCSAGNGKYKENQENAELRQELEIWKKKCEQLIEKNNKLEKEIVEIKAKIPDLSTLE</sequence>
<dbReference type="SMART" id="SM00692">
    <property type="entry name" value="DM3"/>
    <property type="match status" value="1"/>
</dbReference>
<accession>A0ABD1E5X9</accession>
<dbReference type="GO" id="GO:0003677">
    <property type="term" value="F:DNA binding"/>
    <property type="evidence" value="ECO:0007669"/>
    <property type="project" value="UniProtKB-UniRule"/>
</dbReference>
<keyword evidence="6" id="KW-0175">Coiled coil</keyword>
<dbReference type="InterPro" id="IPR052224">
    <property type="entry name" value="THAP_domain_protein"/>
</dbReference>
<protein>
    <recommendedName>
        <fullName evidence="7">THAP-type domain-containing protein</fullName>
    </recommendedName>
</protein>
<dbReference type="Pfam" id="PF05485">
    <property type="entry name" value="THAP"/>
    <property type="match status" value="1"/>
</dbReference>
<evidence type="ECO:0000256" key="5">
    <source>
        <dbReference type="PROSITE-ProRule" id="PRU00309"/>
    </source>
</evidence>
<keyword evidence="9" id="KW-1185">Reference proteome</keyword>
<keyword evidence="1" id="KW-0479">Metal-binding</keyword>
<evidence type="ECO:0000259" key="7">
    <source>
        <dbReference type="PROSITE" id="PS50950"/>
    </source>
</evidence>
<evidence type="ECO:0000256" key="1">
    <source>
        <dbReference type="ARBA" id="ARBA00022723"/>
    </source>
</evidence>
<evidence type="ECO:0000256" key="4">
    <source>
        <dbReference type="ARBA" id="ARBA00023125"/>
    </source>
</evidence>
<dbReference type="Gene3D" id="6.20.210.20">
    <property type="entry name" value="THAP domain"/>
    <property type="match status" value="1"/>
</dbReference>
<evidence type="ECO:0000313" key="8">
    <source>
        <dbReference type="EMBL" id="KAL1490089.1"/>
    </source>
</evidence>
<gene>
    <name evidence="8" type="ORF">ABEB36_012831</name>
</gene>
<dbReference type="GO" id="GO:0008270">
    <property type="term" value="F:zinc ion binding"/>
    <property type="evidence" value="ECO:0007669"/>
    <property type="project" value="UniProtKB-KW"/>
</dbReference>
<reference evidence="8 9" key="1">
    <citation type="submission" date="2024-05" db="EMBL/GenBank/DDBJ databases">
        <title>Genetic variation in Jamaican populations of the coffee berry borer (Hypothenemus hampei).</title>
        <authorList>
            <person name="Errbii M."/>
            <person name="Myrie A."/>
        </authorList>
    </citation>
    <scope>NUCLEOTIDE SEQUENCE [LARGE SCALE GENOMIC DNA]</scope>
    <source>
        <strain evidence="8">JA-Hopewell-2020-01-JO</strain>
        <tissue evidence="8">Whole body</tissue>
    </source>
</reference>
<keyword evidence="2 5" id="KW-0863">Zinc-finger</keyword>
<dbReference type="InterPro" id="IPR006612">
    <property type="entry name" value="THAP_Znf"/>
</dbReference>
<keyword evidence="4 5" id="KW-0238">DNA-binding</keyword>
<dbReference type="AlphaFoldDB" id="A0ABD1E5X9"/>
<feature type="domain" description="THAP-type" evidence="7">
    <location>
        <begin position="1"/>
        <end position="91"/>
    </location>
</feature>
<evidence type="ECO:0000256" key="2">
    <source>
        <dbReference type="ARBA" id="ARBA00022771"/>
    </source>
</evidence>
<keyword evidence="3" id="KW-0862">Zinc</keyword>
<dbReference type="EMBL" id="JBDJPC010000010">
    <property type="protein sequence ID" value="KAL1490089.1"/>
    <property type="molecule type" value="Genomic_DNA"/>
</dbReference>